<gene>
    <name evidence="2" type="ORF">ABVT43_20165</name>
</gene>
<evidence type="ECO:0008006" key="4">
    <source>
        <dbReference type="Google" id="ProtNLM"/>
    </source>
</evidence>
<feature type="chain" id="PRO_5045728515" description="DUF4878 domain-containing protein" evidence="1">
    <location>
        <begin position="23"/>
        <end position="116"/>
    </location>
</feature>
<keyword evidence="3" id="KW-1185">Reference proteome</keyword>
<name>A0ABV2BZU1_9GAMM</name>
<reference evidence="2 3" key="1">
    <citation type="submission" date="2024-06" db="EMBL/GenBank/DDBJ databases">
        <authorList>
            <person name="Li F."/>
        </authorList>
    </citation>
    <scope>NUCLEOTIDE SEQUENCE [LARGE SCALE GENOMIC DNA]</scope>
    <source>
        <strain evidence="2 3">GXAS 311</strain>
    </source>
</reference>
<proteinExistence type="predicted"/>
<feature type="signal peptide" evidence="1">
    <location>
        <begin position="1"/>
        <end position="22"/>
    </location>
</feature>
<dbReference type="EMBL" id="JBEVCJ010000071">
    <property type="protein sequence ID" value="MET1257457.1"/>
    <property type="molecule type" value="Genomic_DNA"/>
</dbReference>
<keyword evidence="1" id="KW-0732">Signal</keyword>
<dbReference type="Proteomes" id="UP001548189">
    <property type="component" value="Unassembled WGS sequence"/>
</dbReference>
<sequence length="116" mass="13366">MTKQRMWLAFIFLLVNAFSSNASEIDFSNPESVATTFLNALKEEKYKFAQSLAIKEYQPAFSPDELKKVMKEHTIPETIELKVKYSKNNTNADIVVIGTKIELELQLVDGKWLMEF</sequence>
<accession>A0ABV2BZU1</accession>
<protein>
    <recommendedName>
        <fullName evidence="4">DUF4878 domain-containing protein</fullName>
    </recommendedName>
</protein>
<comment type="caution">
    <text evidence="2">The sequence shown here is derived from an EMBL/GenBank/DDBJ whole genome shotgun (WGS) entry which is preliminary data.</text>
</comment>
<evidence type="ECO:0000256" key="1">
    <source>
        <dbReference type="SAM" id="SignalP"/>
    </source>
</evidence>
<dbReference type="RefSeq" id="WP_353898040.1">
    <property type="nucleotide sequence ID" value="NZ_JBEVCJ010000071.1"/>
</dbReference>
<organism evidence="2 3">
    <name type="scientific">Aliikangiella maris</name>
    <dbReference type="NCBI Taxonomy" id="3162458"/>
    <lineage>
        <taxon>Bacteria</taxon>
        <taxon>Pseudomonadati</taxon>
        <taxon>Pseudomonadota</taxon>
        <taxon>Gammaproteobacteria</taxon>
        <taxon>Oceanospirillales</taxon>
        <taxon>Pleioneaceae</taxon>
        <taxon>Aliikangiella</taxon>
    </lineage>
</organism>
<evidence type="ECO:0000313" key="2">
    <source>
        <dbReference type="EMBL" id="MET1257457.1"/>
    </source>
</evidence>
<evidence type="ECO:0000313" key="3">
    <source>
        <dbReference type="Proteomes" id="UP001548189"/>
    </source>
</evidence>